<dbReference type="KEGG" id="strr:EKD16_25275"/>
<dbReference type="RefSeq" id="WP_131102961.1">
    <property type="nucleotide sequence ID" value="NZ_CP036456.1"/>
</dbReference>
<keyword evidence="3" id="KW-0614">Plasmid</keyword>
<evidence type="ECO:0000256" key="1">
    <source>
        <dbReference type="SAM" id="MobiDB-lite"/>
    </source>
</evidence>
<protein>
    <recommendedName>
        <fullName evidence="2">Minor tail T domain-containing protein</fullName>
    </recommendedName>
</protein>
<dbReference type="EMBL" id="CP036456">
    <property type="protein sequence ID" value="QBI56796.1"/>
    <property type="molecule type" value="Genomic_DNA"/>
</dbReference>
<dbReference type="Pfam" id="PF06223">
    <property type="entry name" value="Phage_tail_T"/>
    <property type="match status" value="1"/>
</dbReference>
<feature type="region of interest" description="Disordered" evidence="1">
    <location>
        <begin position="23"/>
        <end position="57"/>
    </location>
</feature>
<dbReference type="InterPro" id="IPR009350">
    <property type="entry name" value="Phage_tail_T"/>
</dbReference>
<name>A0A4P6Q7L9_9ACTN</name>
<dbReference type="AlphaFoldDB" id="A0A4P6Q7L9"/>
<feature type="domain" description="Minor tail T" evidence="2">
    <location>
        <begin position="4"/>
        <end position="67"/>
    </location>
</feature>
<sequence>MDRSRDDILTGIVAERVTTMLTQEKKGKRRKRLTAEDFIPKWGKRAGSDKRQTPEQQKSLLKALTEKFGGKSD</sequence>
<keyword evidence="4" id="KW-1185">Reference proteome</keyword>
<evidence type="ECO:0000313" key="4">
    <source>
        <dbReference type="Proteomes" id="UP000292235"/>
    </source>
</evidence>
<dbReference type="GeneID" id="39493838"/>
<accession>A0A4P6Q7L9</accession>
<evidence type="ECO:0000313" key="3">
    <source>
        <dbReference type="EMBL" id="QBI56796.1"/>
    </source>
</evidence>
<dbReference type="OrthoDB" id="4241224at2"/>
<gene>
    <name evidence="3" type="ORF">EKD16_25275</name>
</gene>
<organism evidence="3 4">
    <name type="scientific">Streptomonospora litoralis</name>
    <dbReference type="NCBI Taxonomy" id="2498135"/>
    <lineage>
        <taxon>Bacteria</taxon>
        <taxon>Bacillati</taxon>
        <taxon>Actinomycetota</taxon>
        <taxon>Actinomycetes</taxon>
        <taxon>Streptosporangiales</taxon>
        <taxon>Nocardiopsidaceae</taxon>
        <taxon>Streptomonospora</taxon>
    </lineage>
</organism>
<proteinExistence type="predicted"/>
<evidence type="ECO:0000259" key="2">
    <source>
        <dbReference type="Pfam" id="PF06223"/>
    </source>
</evidence>
<reference evidence="3 4" key="1">
    <citation type="submission" date="2019-02" db="EMBL/GenBank/DDBJ databases">
        <authorList>
            <person name="Khodamoradi S."/>
            <person name="Hahnke R.L."/>
            <person name="Kaempfer P."/>
            <person name="Schumann P."/>
            <person name="Rohde M."/>
            <person name="Steinert M."/>
            <person name="Luzhetskyy A."/>
            <person name="Wink J."/>
            <person name="Ruckert C."/>
        </authorList>
    </citation>
    <scope>NUCLEOTIDE SEQUENCE [LARGE SCALE GENOMIC DNA]</scope>
    <source>
        <strain evidence="3 4">M2</strain>
        <plasmid evidence="4">phim2</plasmid>
    </source>
</reference>
<dbReference type="Proteomes" id="UP000292235">
    <property type="component" value="Plasmid phiM2"/>
</dbReference>
<geneLocation type="plasmid" evidence="4">
    <name>phim2</name>
</geneLocation>